<keyword evidence="5" id="KW-1185">Reference proteome</keyword>
<protein>
    <recommendedName>
        <fullName evidence="3">Protein-glutamine gamma-glutamyltransferase-like C-terminal domain-containing protein</fullName>
    </recommendedName>
</protein>
<sequence precursor="true">MSTSALFRCTCLAAILLGGSPVSVSAAEVANSPVANSPVASSPVANSPVANSPVDRASVDGASVDAAGVSVKVDDSVSSSVWYDADQRSVLPVDVTPQVDDTLHRDSRWLPKPERVVKPDAPQAAPGTTWNSNGLFGSGMSLSNLLGWLVLLTLFALGIGLVIYAMSKAEIDLITNARLRAVDDQGDGTPDEQTLQRIKHLPAELRRTDVNLRSEAQRLMEAGQYDQAIILLFGHQLLLLDRVGMIRLNRGKTNRKYVRETQATVPDLARRLQATVDGFEKSYFGRHAVTANEFAMLWESNERMENVLQTRVGGAI</sequence>
<proteinExistence type="predicted"/>
<evidence type="ECO:0000313" key="5">
    <source>
        <dbReference type="Proteomes" id="UP000318538"/>
    </source>
</evidence>
<keyword evidence="1" id="KW-0472">Membrane</keyword>
<gene>
    <name evidence="4" type="ORF">K227x_13270</name>
</gene>
<evidence type="ECO:0000256" key="2">
    <source>
        <dbReference type="SAM" id="SignalP"/>
    </source>
</evidence>
<evidence type="ECO:0000259" key="3">
    <source>
        <dbReference type="Pfam" id="PF13559"/>
    </source>
</evidence>
<dbReference type="EMBL" id="CP036525">
    <property type="protein sequence ID" value="QDT02948.1"/>
    <property type="molecule type" value="Genomic_DNA"/>
</dbReference>
<evidence type="ECO:0000313" key="4">
    <source>
        <dbReference type="EMBL" id="QDT02948.1"/>
    </source>
</evidence>
<dbReference type="InterPro" id="IPR025403">
    <property type="entry name" value="TgpA-like_C"/>
</dbReference>
<feature type="chain" id="PRO_5021832603" description="Protein-glutamine gamma-glutamyltransferase-like C-terminal domain-containing protein" evidence="2">
    <location>
        <begin position="27"/>
        <end position="316"/>
    </location>
</feature>
<keyword evidence="1" id="KW-1133">Transmembrane helix</keyword>
<dbReference type="AlphaFoldDB" id="A0A517N7H7"/>
<dbReference type="Proteomes" id="UP000318538">
    <property type="component" value="Chromosome"/>
</dbReference>
<dbReference type="Pfam" id="PF13559">
    <property type="entry name" value="DUF4129"/>
    <property type="match status" value="1"/>
</dbReference>
<feature type="domain" description="Protein-glutamine gamma-glutamyltransferase-like C-terminal" evidence="3">
    <location>
        <begin position="239"/>
        <end position="299"/>
    </location>
</feature>
<dbReference type="RefSeq" id="WP_145168735.1">
    <property type="nucleotide sequence ID" value="NZ_CP036525.1"/>
</dbReference>
<accession>A0A517N7H7</accession>
<name>A0A517N7H7_9BACT</name>
<dbReference type="OrthoDB" id="290072at2"/>
<feature type="signal peptide" evidence="2">
    <location>
        <begin position="1"/>
        <end position="26"/>
    </location>
</feature>
<organism evidence="4 5">
    <name type="scientific">Rubripirellula lacrimiformis</name>
    <dbReference type="NCBI Taxonomy" id="1930273"/>
    <lineage>
        <taxon>Bacteria</taxon>
        <taxon>Pseudomonadati</taxon>
        <taxon>Planctomycetota</taxon>
        <taxon>Planctomycetia</taxon>
        <taxon>Pirellulales</taxon>
        <taxon>Pirellulaceae</taxon>
        <taxon>Rubripirellula</taxon>
    </lineage>
</organism>
<keyword evidence="2" id="KW-0732">Signal</keyword>
<dbReference type="KEGG" id="rlc:K227x_13270"/>
<keyword evidence="1" id="KW-0812">Transmembrane</keyword>
<feature type="transmembrane region" description="Helical" evidence="1">
    <location>
        <begin position="145"/>
        <end position="166"/>
    </location>
</feature>
<reference evidence="4 5" key="1">
    <citation type="submission" date="2019-02" db="EMBL/GenBank/DDBJ databases">
        <title>Deep-cultivation of Planctomycetes and their phenomic and genomic characterization uncovers novel biology.</title>
        <authorList>
            <person name="Wiegand S."/>
            <person name="Jogler M."/>
            <person name="Boedeker C."/>
            <person name="Pinto D."/>
            <person name="Vollmers J."/>
            <person name="Rivas-Marin E."/>
            <person name="Kohn T."/>
            <person name="Peeters S.H."/>
            <person name="Heuer A."/>
            <person name="Rast P."/>
            <person name="Oberbeckmann S."/>
            <person name="Bunk B."/>
            <person name="Jeske O."/>
            <person name="Meyerdierks A."/>
            <person name="Storesund J.E."/>
            <person name="Kallscheuer N."/>
            <person name="Luecker S."/>
            <person name="Lage O.M."/>
            <person name="Pohl T."/>
            <person name="Merkel B.J."/>
            <person name="Hornburger P."/>
            <person name="Mueller R.-W."/>
            <person name="Bruemmer F."/>
            <person name="Labrenz M."/>
            <person name="Spormann A.M."/>
            <person name="Op den Camp H."/>
            <person name="Overmann J."/>
            <person name="Amann R."/>
            <person name="Jetten M.S.M."/>
            <person name="Mascher T."/>
            <person name="Medema M.H."/>
            <person name="Devos D.P."/>
            <person name="Kaster A.-K."/>
            <person name="Ovreas L."/>
            <person name="Rohde M."/>
            <person name="Galperin M.Y."/>
            <person name="Jogler C."/>
        </authorList>
    </citation>
    <scope>NUCLEOTIDE SEQUENCE [LARGE SCALE GENOMIC DNA]</scope>
    <source>
        <strain evidence="4 5">K22_7</strain>
    </source>
</reference>
<evidence type="ECO:0000256" key="1">
    <source>
        <dbReference type="SAM" id="Phobius"/>
    </source>
</evidence>